<keyword evidence="2 7" id="KW-0812">Transmembrane</keyword>
<dbReference type="CDD" id="cd08010">
    <property type="entry name" value="MltG_like"/>
    <property type="match status" value="1"/>
</dbReference>
<dbReference type="GO" id="GO:0071555">
    <property type="term" value="P:cell wall organization"/>
    <property type="evidence" value="ECO:0007669"/>
    <property type="project" value="UniProtKB-KW"/>
</dbReference>
<dbReference type="GO" id="GO:0009252">
    <property type="term" value="P:peptidoglycan biosynthetic process"/>
    <property type="evidence" value="ECO:0007669"/>
    <property type="project" value="UniProtKB-UniRule"/>
</dbReference>
<comment type="similarity">
    <text evidence="7">Belongs to the transglycosylase MltG family.</text>
</comment>
<evidence type="ECO:0000256" key="7">
    <source>
        <dbReference type="HAMAP-Rule" id="MF_02065"/>
    </source>
</evidence>
<evidence type="ECO:0000256" key="2">
    <source>
        <dbReference type="ARBA" id="ARBA00022692"/>
    </source>
</evidence>
<dbReference type="PANTHER" id="PTHR30518">
    <property type="entry name" value="ENDOLYTIC MUREIN TRANSGLYCOSYLASE"/>
    <property type="match status" value="1"/>
</dbReference>
<keyword evidence="6 7" id="KW-0961">Cell wall biogenesis/degradation</keyword>
<comment type="function">
    <text evidence="7">Functions as a peptidoglycan terminase that cleaves nascent peptidoglycan strands endolytically to terminate their elongation.</text>
</comment>
<dbReference type="Gene3D" id="3.30.1490.480">
    <property type="entry name" value="Endolytic murein transglycosylase"/>
    <property type="match status" value="1"/>
</dbReference>
<proteinExistence type="inferred from homology"/>
<feature type="transmembrane region" description="Helical" evidence="7">
    <location>
        <begin position="20"/>
        <end position="37"/>
    </location>
</feature>
<gene>
    <name evidence="7 8" type="primary">mltG</name>
    <name evidence="8" type="ORF">ENF18_06260</name>
</gene>
<evidence type="ECO:0000313" key="8">
    <source>
        <dbReference type="EMBL" id="HDI83378.1"/>
    </source>
</evidence>
<name>A0A7C0VDZ4_UNCW3</name>
<keyword evidence="4 7" id="KW-0472">Membrane</keyword>
<reference evidence="8" key="1">
    <citation type="journal article" date="2020" name="mSystems">
        <title>Genome- and Community-Level Interaction Insights into Carbon Utilization and Element Cycling Functions of Hydrothermarchaeota in Hydrothermal Sediment.</title>
        <authorList>
            <person name="Zhou Z."/>
            <person name="Liu Y."/>
            <person name="Xu W."/>
            <person name="Pan J."/>
            <person name="Luo Z.H."/>
            <person name="Li M."/>
        </authorList>
    </citation>
    <scope>NUCLEOTIDE SEQUENCE [LARGE SCALE GENOMIC DNA]</scope>
    <source>
        <strain evidence="8">HyVt-102</strain>
    </source>
</reference>
<dbReference type="HAMAP" id="MF_02065">
    <property type="entry name" value="MltG"/>
    <property type="match status" value="1"/>
</dbReference>
<dbReference type="Gene3D" id="3.30.160.60">
    <property type="entry name" value="Classic Zinc Finger"/>
    <property type="match status" value="1"/>
</dbReference>
<comment type="catalytic activity">
    <reaction evidence="7">
        <text>a peptidoglycan chain = a peptidoglycan chain with N-acetyl-1,6-anhydromuramyl-[peptide] at the reducing end + a peptidoglycan chain with N-acetylglucosamine at the non-reducing end.</text>
        <dbReference type="EC" id="4.2.2.29"/>
    </reaction>
</comment>
<protein>
    <recommendedName>
        <fullName evidence="7">Endolytic murein transglycosylase</fullName>
        <ecNumber evidence="7">4.2.2.29</ecNumber>
    </recommendedName>
    <alternativeName>
        <fullName evidence="7">Peptidoglycan lytic transglycosylase</fullName>
    </alternativeName>
    <alternativeName>
        <fullName evidence="7">Peptidoglycan polymerization terminase</fullName>
    </alternativeName>
</protein>
<keyword evidence="3 7" id="KW-1133">Transmembrane helix</keyword>
<dbReference type="EMBL" id="DQWE01000297">
    <property type="protein sequence ID" value="HDI83378.1"/>
    <property type="molecule type" value="Genomic_DNA"/>
</dbReference>
<dbReference type="Proteomes" id="UP000885847">
    <property type="component" value="Unassembled WGS sequence"/>
</dbReference>
<sequence>MGGQLTGLRLPSSLKSIFRLISPVLATGLIIFLILYFRPSEKSFYFHVKKGESLYSVAERLKKLGVIKDVRGFVVLSKVLGKEKKIKPGWYYLNTGMEPVKILNKLGRGERVRVKVTIPEGLTIEQTASILQERAKIDSSIFVSLCYDSSLIKKFGIEGNSIEGYLFPTTYYIPLGEEPAVVIRDMVKTFFKKITPYIPDIQSRGRTLREIVIIASMIEKEALLDREKPIIASVIYNRLKKGMRLQIDATVQYALGEHQERVLFSHLKVNSPYNTYRIKGLPPGPICSPGMKSLEAAIYPAKTDYFYYVAKGDGSHIFSKTFAQHMRAKRMVRRKGG</sequence>
<evidence type="ECO:0000256" key="6">
    <source>
        <dbReference type="ARBA" id="ARBA00023316"/>
    </source>
</evidence>
<dbReference type="Pfam" id="PF02618">
    <property type="entry name" value="YceG"/>
    <property type="match status" value="1"/>
</dbReference>
<comment type="caution">
    <text evidence="8">The sequence shown here is derived from an EMBL/GenBank/DDBJ whole genome shotgun (WGS) entry which is preliminary data.</text>
</comment>
<dbReference type="InterPro" id="IPR003770">
    <property type="entry name" value="MLTG-like"/>
</dbReference>
<evidence type="ECO:0000256" key="3">
    <source>
        <dbReference type="ARBA" id="ARBA00022989"/>
    </source>
</evidence>
<keyword evidence="5 7" id="KW-0456">Lyase</keyword>
<evidence type="ECO:0000256" key="5">
    <source>
        <dbReference type="ARBA" id="ARBA00023239"/>
    </source>
</evidence>
<evidence type="ECO:0000256" key="4">
    <source>
        <dbReference type="ARBA" id="ARBA00023136"/>
    </source>
</evidence>
<dbReference type="EC" id="4.2.2.29" evidence="7"/>
<dbReference type="GO" id="GO:0005886">
    <property type="term" value="C:plasma membrane"/>
    <property type="evidence" value="ECO:0007669"/>
    <property type="project" value="UniProtKB-SubCell"/>
</dbReference>
<comment type="subcellular location">
    <subcellularLocation>
        <location evidence="7">Cell membrane</location>
        <topology evidence="7">Single-pass membrane protein</topology>
    </subcellularLocation>
</comment>
<evidence type="ECO:0000256" key="1">
    <source>
        <dbReference type="ARBA" id="ARBA00022475"/>
    </source>
</evidence>
<feature type="site" description="Important for catalytic activity" evidence="7">
    <location>
        <position position="221"/>
    </location>
</feature>
<dbReference type="NCBIfam" id="TIGR00247">
    <property type="entry name" value="endolytic transglycosylase MltG"/>
    <property type="match status" value="1"/>
</dbReference>
<organism evidence="8">
    <name type="scientific">candidate division WOR-3 bacterium</name>
    <dbReference type="NCBI Taxonomy" id="2052148"/>
    <lineage>
        <taxon>Bacteria</taxon>
        <taxon>Bacteria division WOR-3</taxon>
    </lineage>
</organism>
<dbReference type="PANTHER" id="PTHR30518:SF2">
    <property type="entry name" value="ENDOLYTIC MUREIN TRANSGLYCOSYLASE"/>
    <property type="match status" value="1"/>
</dbReference>
<accession>A0A7C0VDZ4</accession>
<dbReference type="GO" id="GO:0008932">
    <property type="term" value="F:lytic endotransglycosylase activity"/>
    <property type="evidence" value="ECO:0007669"/>
    <property type="project" value="UniProtKB-UniRule"/>
</dbReference>
<keyword evidence="1 7" id="KW-1003">Cell membrane</keyword>
<dbReference type="AlphaFoldDB" id="A0A7C0VDZ4"/>